<dbReference type="HOGENOM" id="CLU_3377402_0_0_1"/>
<sequence>MFSHFEVSENRPRKQPRRKRISLGMINTVVSLDR</sequence>
<evidence type="ECO:0000313" key="3">
    <source>
        <dbReference type="Proteomes" id="UP000007060"/>
    </source>
</evidence>
<feature type="region of interest" description="Disordered" evidence="1">
    <location>
        <begin position="1"/>
        <end position="21"/>
    </location>
</feature>
<reference evidence="2 3" key="1">
    <citation type="journal article" date="2007" name="Proc. Natl. Acad. Sci. U.S.A.">
        <title>Genome sequencing and comparative analysis of Saccharomyces cerevisiae strain YJM789.</title>
        <authorList>
            <person name="Wei W."/>
            <person name="McCusker J.H."/>
            <person name="Hyman R.W."/>
            <person name="Jones T."/>
            <person name="Ning Y."/>
            <person name="Cao Z."/>
            <person name="Gu Z."/>
            <person name="Bruno D."/>
            <person name="Miranda M."/>
            <person name="Nguyen M."/>
            <person name="Wilhelmy J."/>
            <person name="Komp C."/>
            <person name="Tamse R."/>
            <person name="Wang X."/>
            <person name="Jia P."/>
            <person name="Luedi P."/>
            <person name="Oefner P.J."/>
            <person name="David L."/>
            <person name="Dietrich F.S."/>
            <person name="Li Y."/>
            <person name="Davis R.W."/>
            <person name="Steinmetz L.M."/>
        </authorList>
    </citation>
    <scope>NUCLEOTIDE SEQUENCE [LARGE SCALE GENOMIC DNA]</scope>
    <source>
        <strain evidence="2 3">YJM789</strain>
    </source>
</reference>
<evidence type="ECO:0000256" key="1">
    <source>
        <dbReference type="SAM" id="MobiDB-lite"/>
    </source>
</evidence>
<accession>A6ZLG1</accession>
<organism evidence="2 3">
    <name type="scientific">Saccharomyces cerevisiae (strain YJM789)</name>
    <name type="common">Baker's yeast</name>
    <dbReference type="NCBI Taxonomy" id="307796"/>
    <lineage>
        <taxon>Eukaryota</taxon>
        <taxon>Fungi</taxon>
        <taxon>Dikarya</taxon>
        <taxon>Ascomycota</taxon>
        <taxon>Saccharomycotina</taxon>
        <taxon>Saccharomycetes</taxon>
        <taxon>Saccharomycetales</taxon>
        <taxon>Saccharomycetaceae</taxon>
        <taxon>Saccharomyces</taxon>
    </lineage>
</organism>
<gene>
    <name evidence="2" type="ORF">SCY_0431</name>
</gene>
<evidence type="ECO:0000313" key="2">
    <source>
        <dbReference type="EMBL" id="EDN64830.1"/>
    </source>
</evidence>
<protein>
    <submittedName>
        <fullName evidence="2">Conserved protein</fullName>
    </submittedName>
</protein>
<proteinExistence type="predicted"/>
<name>A6ZLG1_YEAS7</name>
<comment type="caution">
    <text evidence="2">The sequence shown here is derived from an EMBL/GenBank/DDBJ whole genome shotgun (WGS) entry which is preliminary data.</text>
</comment>
<feature type="compositionally biased region" description="Basic and acidic residues" evidence="1">
    <location>
        <begin position="1"/>
        <end position="12"/>
    </location>
</feature>
<dbReference type="Proteomes" id="UP000007060">
    <property type="component" value="Unassembled WGS sequence"/>
</dbReference>
<dbReference type="EMBL" id="AAFW02000011">
    <property type="protein sequence ID" value="EDN64830.1"/>
    <property type="molecule type" value="Genomic_DNA"/>
</dbReference>
<dbReference type="AlphaFoldDB" id="A6ZLG1"/>